<dbReference type="EMBL" id="VMBG01000001">
    <property type="protein sequence ID" value="TSJ78102.1"/>
    <property type="molecule type" value="Genomic_DNA"/>
</dbReference>
<keyword evidence="3" id="KW-0436">Ligase</keyword>
<proteinExistence type="inferred from homology"/>
<reference evidence="3 4" key="1">
    <citation type="submission" date="2019-07" db="EMBL/GenBank/DDBJ databases">
        <title>Description of 53C-WASEF.</title>
        <authorList>
            <person name="Pitt A."/>
            <person name="Hahn M.W."/>
        </authorList>
    </citation>
    <scope>NUCLEOTIDE SEQUENCE [LARGE SCALE GENOMIC DNA]</scope>
    <source>
        <strain evidence="3 4">53C-WASEF</strain>
    </source>
</reference>
<sequence length="439" mass="47137">MTETVSDHWTRLVQVQPEALAVVEAATGRAWTRGELDAEADAFRATLPDNIRHQRVTFALPNGGRWFAVFIGLLRAGAIPVPLDPSEPPDAQRQLASAAHARFALINDSLEPFCNLISYKPDRRTFVVKLTSGSTGQPRALAFTHEEMIADGRQICATMGIGPDDVNFAVIPLGHSYGLGNLVMPLLIQGTALICSSVPLPHALAADIALWRPTVFPAVPALLRAFAQADLPADALNSLRTVISAGTPLSPEIAQAFSAKFNLRAHSFYGSSETGGITYDRSGDATLAGRSVGTPLEGVTLTPARGGRIRVTSDTVRARGSFSPADLAVINEHGELVLKGRSGRLVKIAGRRLDLGDLERLLRALPGVRDAFACLHPQTPDELAAVLATSLDAPSVRVLLRKEFATWKIPRRLVIVAEFPLTARGKPDTRALQSLLTHH</sequence>
<comment type="caution">
    <text evidence="3">The sequence shown here is derived from an EMBL/GenBank/DDBJ whole genome shotgun (WGS) entry which is preliminary data.</text>
</comment>
<dbReference type="PANTHER" id="PTHR43201:SF8">
    <property type="entry name" value="ACYL-COA SYNTHETASE FAMILY MEMBER 3"/>
    <property type="match status" value="1"/>
</dbReference>
<feature type="domain" description="AMP-dependent synthetase/ligase" evidence="2">
    <location>
        <begin position="126"/>
        <end position="300"/>
    </location>
</feature>
<protein>
    <submittedName>
        <fullName evidence="3">Acyl--CoA ligase</fullName>
    </submittedName>
</protein>
<dbReference type="SUPFAM" id="SSF56801">
    <property type="entry name" value="Acetyl-CoA synthetase-like"/>
    <property type="match status" value="1"/>
</dbReference>
<feature type="domain" description="AMP-dependent synthetase/ligase" evidence="2">
    <location>
        <begin position="13"/>
        <end position="107"/>
    </location>
</feature>
<dbReference type="RefSeq" id="WP_144228443.1">
    <property type="nucleotide sequence ID" value="NZ_CBCRVV010000001.1"/>
</dbReference>
<dbReference type="Pfam" id="PF00501">
    <property type="entry name" value="AMP-binding"/>
    <property type="match status" value="2"/>
</dbReference>
<dbReference type="InterPro" id="IPR042099">
    <property type="entry name" value="ANL_N_sf"/>
</dbReference>
<evidence type="ECO:0000256" key="1">
    <source>
        <dbReference type="ARBA" id="ARBA00006432"/>
    </source>
</evidence>
<dbReference type="GO" id="GO:0006631">
    <property type="term" value="P:fatty acid metabolic process"/>
    <property type="evidence" value="ECO:0007669"/>
    <property type="project" value="TreeGrafter"/>
</dbReference>
<accession>A0A556QNB9</accession>
<evidence type="ECO:0000259" key="2">
    <source>
        <dbReference type="Pfam" id="PF00501"/>
    </source>
</evidence>
<dbReference type="InterPro" id="IPR045851">
    <property type="entry name" value="AMP-bd_C_sf"/>
</dbReference>
<evidence type="ECO:0000313" key="3">
    <source>
        <dbReference type="EMBL" id="TSJ78102.1"/>
    </source>
</evidence>
<organism evidence="3 4">
    <name type="scientific">Rariglobus hedericola</name>
    <dbReference type="NCBI Taxonomy" id="2597822"/>
    <lineage>
        <taxon>Bacteria</taxon>
        <taxon>Pseudomonadati</taxon>
        <taxon>Verrucomicrobiota</taxon>
        <taxon>Opitutia</taxon>
        <taxon>Opitutales</taxon>
        <taxon>Opitutaceae</taxon>
        <taxon>Rariglobus</taxon>
    </lineage>
</organism>
<dbReference type="AlphaFoldDB" id="A0A556QNB9"/>
<dbReference type="OrthoDB" id="180474at2"/>
<gene>
    <name evidence="3" type="ORF">FPL22_01970</name>
</gene>
<dbReference type="Gene3D" id="3.40.50.12780">
    <property type="entry name" value="N-terminal domain of ligase-like"/>
    <property type="match status" value="1"/>
</dbReference>
<comment type="similarity">
    <text evidence="1">Belongs to the ATP-dependent AMP-binding enzyme family.</text>
</comment>
<dbReference type="Proteomes" id="UP000315648">
    <property type="component" value="Unassembled WGS sequence"/>
</dbReference>
<dbReference type="CDD" id="cd04433">
    <property type="entry name" value="AFD_class_I"/>
    <property type="match status" value="1"/>
</dbReference>
<evidence type="ECO:0000313" key="4">
    <source>
        <dbReference type="Proteomes" id="UP000315648"/>
    </source>
</evidence>
<dbReference type="GO" id="GO:0031956">
    <property type="term" value="F:medium-chain fatty acid-CoA ligase activity"/>
    <property type="evidence" value="ECO:0007669"/>
    <property type="project" value="TreeGrafter"/>
</dbReference>
<keyword evidence="4" id="KW-1185">Reference proteome</keyword>
<name>A0A556QNB9_9BACT</name>
<dbReference type="InterPro" id="IPR000873">
    <property type="entry name" value="AMP-dep_synth/lig_dom"/>
</dbReference>
<dbReference type="PANTHER" id="PTHR43201">
    <property type="entry name" value="ACYL-COA SYNTHETASE"/>
    <property type="match status" value="1"/>
</dbReference>
<dbReference type="Gene3D" id="3.30.300.30">
    <property type="match status" value="1"/>
</dbReference>